<sequence>MAGISSVPTSALAAGGLLGGFALAQATGQRQLGGVVFAAATAAAVPRWRAALGTPGAAALTGLSVGAMGASHPLAEKIGAWPSVAVVSGAVALTSWVLADRGA</sequence>
<organism evidence="2 3">
    <name type="scientific">Nocardia cerradoensis</name>
    <dbReference type="NCBI Taxonomy" id="85688"/>
    <lineage>
        <taxon>Bacteria</taxon>
        <taxon>Bacillati</taxon>
        <taxon>Actinomycetota</taxon>
        <taxon>Actinomycetes</taxon>
        <taxon>Mycobacteriales</taxon>
        <taxon>Nocardiaceae</taxon>
        <taxon>Nocardia</taxon>
    </lineage>
</organism>
<accession>A0A231H1C1</accession>
<gene>
    <name evidence="2" type="ORF">B7C42_05418</name>
</gene>
<name>A0A231H1C1_9NOCA</name>
<protein>
    <submittedName>
        <fullName evidence="2">Uncharacterized protein</fullName>
    </submittedName>
</protein>
<dbReference type="Proteomes" id="UP000215506">
    <property type="component" value="Unassembled WGS sequence"/>
</dbReference>
<evidence type="ECO:0000313" key="3">
    <source>
        <dbReference type="Proteomes" id="UP000215506"/>
    </source>
</evidence>
<feature type="transmembrane region" description="Helical" evidence="1">
    <location>
        <begin position="50"/>
        <end position="71"/>
    </location>
</feature>
<keyword evidence="3" id="KW-1185">Reference proteome</keyword>
<dbReference type="AlphaFoldDB" id="A0A231H1C1"/>
<dbReference type="EMBL" id="NGAF01000013">
    <property type="protein sequence ID" value="OXR42640.1"/>
    <property type="molecule type" value="Genomic_DNA"/>
</dbReference>
<keyword evidence="1" id="KW-0472">Membrane</keyword>
<keyword evidence="1" id="KW-1133">Transmembrane helix</keyword>
<feature type="transmembrane region" description="Helical" evidence="1">
    <location>
        <begin position="78"/>
        <end position="99"/>
    </location>
</feature>
<evidence type="ECO:0000313" key="2">
    <source>
        <dbReference type="EMBL" id="OXR42640.1"/>
    </source>
</evidence>
<proteinExistence type="predicted"/>
<reference evidence="2 3" key="1">
    <citation type="submission" date="2017-07" db="EMBL/GenBank/DDBJ databases">
        <title>First draft Genome Sequence of Nocardia cerradoensis isolated from human infection.</title>
        <authorList>
            <person name="Carrasco G."/>
        </authorList>
    </citation>
    <scope>NUCLEOTIDE SEQUENCE [LARGE SCALE GENOMIC DNA]</scope>
    <source>
        <strain evidence="2 3">CNM20130759</strain>
    </source>
</reference>
<keyword evidence="1" id="KW-0812">Transmembrane</keyword>
<evidence type="ECO:0000256" key="1">
    <source>
        <dbReference type="SAM" id="Phobius"/>
    </source>
</evidence>
<comment type="caution">
    <text evidence="2">The sequence shown here is derived from an EMBL/GenBank/DDBJ whole genome shotgun (WGS) entry which is preliminary data.</text>
</comment>
<dbReference type="RefSeq" id="WP_223273684.1">
    <property type="nucleotide sequence ID" value="NZ_NGAF01000013.1"/>
</dbReference>